<dbReference type="OrthoDB" id="2531681at2"/>
<evidence type="ECO:0000313" key="2">
    <source>
        <dbReference type="Proteomes" id="UP000315131"/>
    </source>
</evidence>
<keyword evidence="2" id="KW-1185">Reference proteome</keyword>
<dbReference type="RefSeq" id="WP_143411711.1">
    <property type="nucleotide sequence ID" value="NZ_VHSF01000003.1"/>
</dbReference>
<dbReference type="AlphaFoldDB" id="A0A550I0K8"/>
<dbReference type="PANTHER" id="PTHR40274:SF4">
    <property type="entry name" value="BLL1406 PROTEIN"/>
    <property type="match status" value="1"/>
</dbReference>
<dbReference type="PANTHER" id="PTHR40274">
    <property type="entry name" value="VIRGINIAMYCIN B LYASE"/>
    <property type="match status" value="1"/>
</dbReference>
<comment type="caution">
    <text evidence="1">The sequence shown here is derived from an EMBL/GenBank/DDBJ whole genome shotgun (WGS) entry which is preliminary data.</text>
</comment>
<dbReference type="InterPro" id="IPR015943">
    <property type="entry name" value="WD40/YVTN_repeat-like_dom_sf"/>
</dbReference>
<dbReference type="PROSITE" id="PS51257">
    <property type="entry name" value="PROKAR_LIPOPROTEIN"/>
    <property type="match status" value="1"/>
</dbReference>
<accession>A0A550I0K8</accession>
<evidence type="ECO:0008006" key="3">
    <source>
        <dbReference type="Google" id="ProtNLM"/>
    </source>
</evidence>
<dbReference type="Gene3D" id="2.120.10.30">
    <property type="entry name" value="TolB, C-terminal domain"/>
    <property type="match status" value="2"/>
</dbReference>
<dbReference type="SUPFAM" id="SSF63829">
    <property type="entry name" value="Calcium-dependent phosphotriesterase"/>
    <property type="match status" value="1"/>
</dbReference>
<dbReference type="EMBL" id="VHSF01000003">
    <property type="protein sequence ID" value="TRO64519.1"/>
    <property type="molecule type" value="Genomic_DNA"/>
</dbReference>
<name>A0A550I0K8_9FLAO</name>
<proteinExistence type="predicted"/>
<organism evidence="1 2">
    <name type="scientific">Christiangramia sabulilitoris</name>
    <dbReference type="NCBI Taxonomy" id="2583991"/>
    <lineage>
        <taxon>Bacteria</taxon>
        <taxon>Pseudomonadati</taxon>
        <taxon>Bacteroidota</taxon>
        <taxon>Flavobacteriia</taxon>
        <taxon>Flavobacteriales</taxon>
        <taxon>Flavobacteriaceae</taxon>
        <taxon>Christiangramia</taxon>
    </lineage>
</organism>
<dbReference type="InterPro" id="IPR011042">
    <property type="entry name" value="6-blade_b-propeller_TolB-like"/>
</dbReference>
<evidence type="ECO:0000313" key="1">
    <source>
        <dbReference type="EMBL" id="TRO64519.1"/>
    </source>
</evidence>
<dbReference type="Proteomes" id="UP000315131">
    <property type="component" value="Unassembled WGS sequence"/>
</dbReference>
<dbReference type="Gene3D" id="2.130.10.10">
    <property type="entry name" value="YVTN repeat-like/Quinoprotein amine dehydrogenase"/>
    <property type="match status" value="1"/>
</dbReference>
<protein>
    <recommendedName>
        <fullName evidence="3">SMP-30/Gluconolactonase/LRE-like region domain-containing protein</fullName>
    </recommendedName>
</protein>
<gene>
    <name evidence="1" type="ORF">FGM01_13600</name>
</gene>
<dbReference type="InterPro" id="IPR051344">
    <property type="entry name" value="Vgb"/>
</dbReference>
<reference evidence="1 2" key="1">
    <citation type="submission" date="2019-06" db="EMBL/GenBank/DDBJ databases">
        <title>Gramella sabulilitoris sp. nov., isolated from a marine sand.</title>
        <authorList>
            <person name="Yoon J.-H."/>
        </authorList>
    </citation>
    <scope>NUCLEOTIDE SEQUENCE [LARGE SCALE GENOMIC DNA]</scope>
    <source>
        <strain evidence="1 2">HSMS-1</strain>
    </source>
</reference>
<dbReference type="SUPFAM" id="SSF101898">
    <property type="entry name" value="NHL repeat"/>
    <property type="match status" value="2"/>
</dbReference>
<sequence length="589" mass="62169">MKTIIQVSREIFLSLFLVAVFSLLSSCSKEMVVEGDGKLEVADAKSFKSIVKVLVKGAPLKSSNGIDIGPNGNLYVASVIGGEINVLDKNSGKIIKTYGLETGVKGPDDLVFGPDGSLYWTDLTYGEVGRLTPDGDFKKQFVAPGVNPITFSPDGRLFVALDFLGDGLYELDPELIEPPRPIILATPGTPFPLGFLNSFDFGIDGRLYGPLFAAGLVVSVDVGNPGDPVSTSPFTDGTVEVIAGGFFNPAAAKFGPDGLLYVLDQTGEFFKINHITGEKNLFTTLEAGLDNMVFDEDGSLYVTNSDQGWVVKVLPSGEARKISPGGFITPSGLSVMAGPNNQDVIFEGDIFNLREFDGSSGRQTNIYKALLIAEENPPSLTLPLNLSNDGENLIVSSWFTGLVQVFSPATNSVLENYTMGAPIDAVRIQNDIAVSDVGLGGVVWASDNSVILPMDGVNVFAPGGLATDGETLWMADWATGLVWEIGFDGATPQPATVVASGLSSPEGLAVYTDGSLLVVETGISRLSRINLSSGEVTTVAEGFEFSQPGIDGLPPTNYFDGVAVGPSGDIYVTGGGKNLIYRIRANKVE</sequence>